<evidence type="ECO:0000313" key="3">
    <source>
        <dbReference type="Proteomes" id="UP001600894"/>
    </source>
</evidence>
<evidence type="ECO:0000313" key="2">
    <source>
        <dbReference type="EMBL" id="GAA6267985.1"/>
    </source>
</evidence>
<dbReference type="RefSeq" id="WP_176255617.1">
    <property type="nucleotide sequence ID" value="NZ_BAABXL010000001.1"/>
</dbReference>
<dbReference type="Proteomes" id="UP001600894">
    <property type="component" value="Unassembled WGS sequence"/>
</dbReference>
<accession>A0ABQ0AVD3</accession>
<evidence type="ECO:0000259" key="1">
    <source>
        <dbReference type="Pfam" id="PF06889"/>
    </source>
</evidence>
<name>A0ABQ0AVD3_9FIRM</name>
<comment type="caution">
    <text evidence="2">The sequence shown here is derived from an EMBL/GenBank/DDBJ whole genome shotgun (WGS) entry which is preliminary data.</text>
</comment>
<proteinExistence type="predicted"/>
<sequence length="195" mass="22971">MGFLGFFQKKDKENTALPKTDTERWITGTYAMWSEYADGDWHYFAGSKEKNKKEGASMRVMLRRDWEVTDKNSLLDMVLWLTSSYKEKDSCTDEEIAWGAWDLCRACQILGMGFIGGYIGREEMMEKSMEVGQLMQALYHSWTELYDSYLKGYREWRRKQGDGWQKDIAEREALCFRLRNDLNGPCSLPWELDLK</sequence>
<dbReference type="EMBL" id="BAABXL010000001">
    <property type="protein sequence ID" value="GAA6267985.1"/>
    <property type="molecule type" value="Genomic_DNA"/>
</dbReference>
<feature type="domain" description="DUF1266" evidence="1">
    <location>
        <begin position="90"/>
        <end position="190"/>
    </location>
</feature>
<dbReference type="InterPro" id="IPR009677">
    <property type="entry name" value="DUF1266"/>
</dbReference>
<dbReference type="Pfam" id="PF06889">
    <property type="entry name" value="DUF1266"/>
    <property type="match status" value="1"/>
</dbReference>
<reference evidence="2 3" key="1">
    <citation type="submission" date="2024-04" db="EMBL/GenBank/DDBJ databases">
        <title>Defined microbial consortia suppress multidrug-resistant proinflammatory Enterobacteriaceae via ecological control.</title>
        <authorList>
            <person name="Furuichi M."/>
            <person name="Kawaguchi T."/>
            <person name="Pust M."/>
            <person name="Yasuma K."/>
            <person name="Plichta D."/>
            <person name="Hasegawa N."/>
            <person name="Ohya T."/>
            <person name="Bhattarai S."/>
            <person name="Sasajima S."/>
            <person name="Aoto Y."/>
            <person name="Tuganbaev T."/>
            <person name="Yaginuma M."/>
            <person name="Ueda M."/>
            <person name="Okahashi N."/>
            <person name="Amafuji K."/>
            <person name="Kiridooshi Y."/>
            <person name="Sugita K."/>
            <person name="Strazar M."/>
            <person name="Skelly A."/>
            <person name="Suda W."/>
            <person name="Hattori M."/>
            <person name="Nakamoto N."/>
            <person name="Caballero S."/>
            <person name="Norman J."/>
            <person name="Olle B."/>
            <person name="Tanoue T."/>
            <person name="Arita M."/>
            <person name="Bucci V."/>
            <person name="Atarashi K."/>
            <person name="Xavier R."/>
            <person name="Honda K."/>
        </authorList>
    </citation>
    <scope>NUCLEOTIDE SEQUENCE [LARGE SCALE GENOMIC DNA]</scope>
    <source>
        <strain evidence="3">f13</strain>
    </source>
</reference>
<gene>
    <name evidence="2" type="ORF">F130042H8_10450</name>
</gene>
<organism evidence="2 3">
    <name type="scientific">Enterocloster alcoholdehydrogenati</name>
    <dbReference type="NCBI Taxonomy" id="2547410"/>
    <lineage>
        <taxon>Bacteria</taxon>
        <taxon>Bacillati</taxon>
        <taxon>Bacillota</taxon>
        <taxon>Clostridia</taxon>
        <taxon>Lachnospirales</taxon>
        <taxon>Lachnospiraceae</taxon>
        <taxon>Enterocloster</taxon>
    </lineage>
</organism>
<protein>
    <recommendedName>
        <fullName evidence="1">DUF1266 domain-containing protein</fullName>
    </recommendedName>
</protein>
<keyword evidence="3" id="KW-1185">Reference proteome</keyword>